<evidence type="ECO:0000313" key="5">
    <source>
        <dbReference type="Proteomes" id="UP000241769"/>
    </source>
</evidence>
<dbReference type="Pfam" id="PF09631">
    <property type="entry name" value="Sen15"/>
    <property type="match status" value="1"/>
</dbReference>
<dbReference type="Gene3D" id="3.40.1350.10">
    <property type="match status" value="1"/>
</dbReference>
<dbReference type="InParanoid" id="A0A2P6NHZ9"/>
<comment type="similarity">
    <text evidence="1">Belongs to the SEN15 family.</text>
</comment>
<gene>
    <name evidence="4" type="ORF">PROFUN_09110</name>
</gene>
<accession>A0A2P6NHZ9</accession>
<feature type="domain" description="tRNA-splicing endonuclease subunit Sen15" evidence="3">
    <location>
        <begin position="26"/>
        <end position="119"/>
    </location>
</feature>
<dbReference type="GO" id="GO:0006388">
    <property type="term" value="P:tRNA splicing, via endonucleolytic cleavage and ligation"/>
    <property type="evidence" value="ECO:0007669"/>
    <property type="project" value="InterPro"/>
</dbReference>
<name>A0A2P6NHZ9_9EUKA</name>
<proteinExistence type="inferred from homology"/>
<dbReference type="InterPro" id="IPR018593">
    <property type="entry name" value="tRNA-endonuc_su_Sen15"/>
</dbReference>
<sequence length="120" mass="13832">MNWADVEESLHQLKGRSKREGNLLEQVYLDLRHVKHWKTIRICELPEQHISYIVGQSEENAQEQIVLPILTSQSVDPHLMHEVITKTTTQGQRRVNLAVLESDSTVAYYSVYDGLQPPKP</sequence>
<dbReference type="AlphaFoldDB" id="A0A2P6NHZ9"/>
<comment type="caution">
    <text evidence="4">The sequence shown here is derived from an EMBL/GenBank/DDBJ whole genome shotgun (WGS) entry which is preliminary data.</text>
</comment>
<keyword evidence="2" id="KW-0819">tRNA processing</keyword>
<dbReference type="InterPro" id="IPR011856">
    <property type="entry name" value="tRNA_endonuc-like_dom_sf"/>
</dbReference>
<dbReference type="InterPro" id="IPR036167">
    <property type="entry name" value="tRNA_intron_Endo_cat-like_sf"/>
</dbReference>
<dbReference type="Proteomes" id="UP000241769">
    <property type="component" value="Unassembled WGS sequence"/>
</dbReference>
<reference evidence="4 5" key="1">
    <citation type="journal article" date="2018" name="Genome Biol. Evol.">
        <title>Multiple Roots of Fruiting Body Formation in Amoebozoa.</title>
        <authorList>
            <person name="Hillmann F."/>
            <person name="Forbes G."/>
            <person name="Novohradska S."/>
            <person name="Ferling I."/>
            <person name="Riege K."/>
            <person name="Groth M."/>
            <person name="Westermann M."/>
            <person name="Marz M."/>
            <person name="Spaller T."/>
            <person name="Winckler T."/>
            <person name="Schaap P."/>
            <person name="Glockner G."/>
        </authorList>
    </citation>
    <scope>NUCLEOTIDE SEQUENCE [LARGE SCALE GENOMIC DNA]</scope>
    <source>
        <strain evidence="4 5">Jena</strain>
    </source>
</reference>
<dbReference type="OrthoDB" id="10002170at2759"/>
<evidence type="ECO:0000256" key="1">
    <source>
        <dbReference type="ARBA" id="ARBA00006091"/>
    </source>
</evidence>
<dbReference type="GO" id="GO:0003676">
    <property type="term" value="F:nucleic acid binding"/>
    <property type="evidence" value="ECO:0007669"/>
    <property type="project" value="InterPro"/>
</dbReference>
<protein>
    <recommendedName>
        <fullName evidence="3">tRNA-splicing endonuclease subunit Sen15 domain-containing protein</fullName>
    </recommendedName>
</protein>
<dbReference type="GO" id="GO:0005634">
    <property type="term" value="C:nucleus"/>
    <property type="evidence" value="ECO:0007669"/>
    <property type="project" value="UniProtKB-ARBA"/>
</dbReference>
<dbReference type="PANTHER" id="PTHR28582:SF1">
    <property type="entry name" value="TRNA-SPLICING ENDONUCLEASE SUBUNIT SEN15"/>
    <property type="match status" value="1"/>
</dbReference>
<keyword evidence="5" id="KW-1185">Reference proteome</keyword>
<dbReference type="SUPFAM" id="SSF53032">
    <property type="entry name" value="tRNA-intron endonuclease catalytic domain-like"/>
    <property type="match status" value="1"/>
</dbReference>
<evidence type="ECO:0000256" key="2">
    <source>
        <dbReference type="ARBA" id="ARBA00022694"/>
    </source>
</evidence>
<organism evidence="4 5">
    <name type="scientific">Planoprotostelium fungivorum</name>
    <dbReference type="NCBI Taxonomy" id="1890364"/>
    <lineage>
        <taxon>Eukaryota</taxon>
        <taxon>Amoebozoa</taxon>
        <taxon>Evosea</taxon>
        <taxon>Variosea</taxon>
        <taxon>Cavosteliida</taxon>
        <taxon>Cavosteliaceae</taxon>
        <taxon>Planoprotostelium</taxon>
    </lineage>
</organism>
<evidence type="ECO:0000259" key="3">
    <source>
        <dbReference type="Pfam" id="PF09631"/>
    </source>
</evidence>
<dbReference type="EMBL" id="MDYQ01000080">
    <property type="protein sequence ID" value="PRP83561.1"/>
    <property type="molecule type" value="Genomic_DNA"/>
</dbReference>
<dbReference type="PANTHER" id="PTHR28582">
    <property type="entry name" value="TRNA-SPLICING ENDONUCLEASE SUBUNIT SEN15"/>
    <property type="match status" value="1"/>
</dbReference>
<evidence type="ECO:0000313" key="4">
    <source>
        <dbReference type="EMBL" id="PRP83561.1"/>
    </source>
</evidence>